<dbReference type="InterPro" id="IPR020667">
    <property type="entry name" value="DNA_mismatch_repair_MutL"/>
</dbReference>
<dbReference type="AlphaFoldDB" id="A0A9D1SYM5"/>
<dbReference type="HAMAP" id="MF_00149">
    <property type="entry name" value="DNA_mis_repair"/>
    <property type="match status" value="1"/>
</dbReference>
<evidence type="ECO:0000256" key="1">
    <source>
        <dbReference type="ARBA" id="ARBA00006082"/>
    </source>
</evidence>
<dbReference type="GO" id="GO:0140664">
    <property type="term" value="F:ATP-dependent DNA damage sensor activity"/>
    <property type="evidence" value="ECO:0007669"/>
    <property type="project" value="InterPro"/>
</dbReference>
<organism evidence="8 9">
    <name type="scientific">Candidatus Caccopulliclostridium gallistercoris</name>
    <dbReference type="NCBI Taxonomy" id="2840719"/>
    <lineage>
        <taxon>Bacteria</taxon>
        <taxon>Bacillati</taxon>
        <taxon>Bacillota</taxon>
        <taxon>Clostridia</taxon>
        <taxon>Candidatus Caccopulliclostridium</taxon>
    </lineage>
</organism>
<dbReference type="InterPro" id="IPR014762">
    <property type="entry name" value="DNA_mismatch_repair_CS"/>
</dbReference>
<dbReference type="SUPFAM" id="SSF118116">
    <property type="entry name" value="DNA mismatch repair protein MutL"/>
    <property type="match status" value="1"/>
</dbReference>
<feature type="domain" description="MutL C-terminal dimerisation" evidence="6">
    <location>
        <begin position="442"/>
        <end position="583"/>
    </location>
</feature>
<evidence type="ECO:0000256" key="2">
    <source>
        <dbReference type="ARBA" id="ARBA00022763"/>
    </source>
</evidence>
<reference evidence="8" key="1">
    <citation type="submission" date="2020-10" db="EMBL/GenBank/DDBJ databases">
        <authorList>
            <person name="Gilroy R."/>
        </authorList>
    </citation>
    <scope>NUCLEOTIDE SEQUENCE</scope>
    <source>
        <strain evidence="8">CHK186-9395</strain>
    </source>
</reference>
<keyword evidence="3 4" id="KW-0234">DNA repair</keyword>
<comment type="function">
    <text evidence="4">This protein is involved in the repair of mismatches in DNA. It is required for dam-dependent methyl-directed DNA mismatch repair. May act as a 'molecular matchmaker', a protein that promotes the formation of a stable complex between two or more DNA-binding proteins in an ATP-dependent manner without itself being part of a final effector complex.</text>
</comment>
<name>A0A9D1SYM5_9FIRM</name>
<sequence>MSKINILDKIVSNRISAGEVVEKPASVVKELIENSIDAGADKIVIEIEEGGIKSISILDNGSGIEKDDIKLAFMPHATSKIKNVEDLDNIGTLGFRGEALASIASVAQVEMISKTKASELGSSIKIDGGEFGEIGEVAMNTGTQIVVKNLFYNTPARRKFLRKPKTEEGEITDLVEKIILANPTLQIRYVIDGKIKYNTTGSGLYANIYTIYGRETVENIIEINFEREGYKLTGYIGKPEISKANRTYQTLIVNGRVVRSAFISNAIQEVYQNFLMKNKFPFFVLNLILPLDSVDVNVHPSKMEVKFENLGFIRTLFTNAVYYALVNANYTRSVVEEEKNEEEKAPSTTNSFVEKREPLNNLPNISEDEGISYLASKENMFGQDEKLKEVSLNYEESMLHEIESNSEESRLTDYILNTNHKNPYVVKEFQEIIEDAMPKAKIIGVIFKTYILVEKENNLYMIDQHAAHERALYDKFSASVENENVLKQGLITPYYLKLNSLEYDFFKRNFDVLSSVGFDAVDKGDNQIEITAIPYVLPIEKLGEYIDYFISNLQDYSSKASDYFKFGLMQHACKMAVKSGQVLSLNEIETLIDEMEKHVLLCPHGRPILIKITKSQIEKWFKRIV</sequence>
<accession>A0A9D1SYM5</accession>
<dbReference type="InterPro" id="IPR014721">
    <property type="entry name" value="Ribsml_uS5_D2-typ_fold_subgr"/>
</dbReference>
<dbReference type="GO" id="GO:0030983">
    <property type="term" value="F:mismatched DNA binding"/>
    <property type="evidence" value="ECO:0007669"/>
    <property type="project" value="InterPro"/>
</dbReference>
<evidence type="ECO:0000313" key="9">
    <source>
        <dbReference type="Proteomes" id="UP000886861"/>
    </source>
</evidence>
<dbReference type="InterPro" id="IPR037198">
    <property type="entry name" value="MutL_C_sf"/>
</dbReference>
<dbReference type="SMART" id="SM00853">
    <property type="entry name" value="MutL_C"/>
    <property type="match status" value="1"/>
</dbReference>
<evidence type="ECO:0000259" key="6">
    <source>
        <dbReference type="SMART" id="SM00853"/>
    </source>
</evidence>
<keyword evidence="2 4" id="KW-0227">DNA damage</keyword>
<keyword evidence="8" id="KW-0540">Nuclease</keyword>
<feature type="compositionally biased region" description="Basic and acidic residues" evidence="5">
    <location>
        <begin position="336"/>
        <end position="345"/>
    </location>
</feature>
<keyword evidence="8" id="KW-0378">Hydrolase</keyword>
<evidence type="ECO:0000256" key="3">
    <source>
        <dbReference type="ARBA" id="ARBA00023204"/>
    </source>
</evidence>
<dbReference type="SUPFAM" id="SSF55874">
    <property type="entry name" value="ATPase domain of HSP90 chaperone/DNA topoisomerase II/histidine kinase"/>
    <property type="match status" value="1"/>
</dbReference>
<dbReference type="NCBIfam" id="TIGR00585">
    <property type="entry name" value="mutl"/>
    <property type="match status" value="1"/>
</dbReference>
<dbReference type="InterPro" id="IPR042120">
    <property type="entry name" value="MutL_C_dimsub"/>
</dbReference>
<dbReference type="Gene3D" id="3.30.1540.20">
    <property type="entry name" value="MutL, C-terminal domain, dimerisation subdomain"/>
    <property type="match status" value="1"/>
</dbReference>
<protein>
    <recommendedName>
        <fullName evidence="4">DNA mismatch repair protein MutL</fullName>
    </recommendedName>
</protein>
<dbReference type="InterPro" id="IPR038973">
    <property type="entry name" value="MutL/Mlh/Pms-like"/>
</dbReference>
<dbReference type="CDD" id="cd00782">
    <property type="entry name" value="MutL_Trans"/>
    <property type="match status" value="1"/>
</dbReference>
<evidence type="ECO:0000259" key="7">
    <source>
        <dbReference type="SMART" id="SM01340"/>
    </source>
</evidence>
<dbReference type="CDD" id="cd16926">
    <property type="entry name" value="HATPase_MutL-MLH-PMS-like"/>
    <property type="match status" value="1"/>
</dbReference>
<dbReference type="InterPro" id="IPR013507">
    <property type="entry name" value="DNA_mismatch_S5_2-like"/>
</dbReference>
<comment type="similarity">
    <text evidence="1 4">Belongs to the DNA mismatch repair MutL/HexB family.</text>
</comment>
<feature type="region of interest" description="Disordered" evidence="5">
    <location>
        <begin position="336"/>
        <end position="357"/>
    </location>
</feature>
<feature type="domain" description="DNA mismatch repair protein S5" evidence="7">
    <location>
        <begin position="208"/>
        <end position="326"/>
    </location>
</feature>
<proteinExistence type="inferred from homology"/>
<dbReference type="GO" id="GO:0006298">
    <property type="term" value="P:mismatch repair"/>
    <property type="evidence" value="ECO:0007669"/>
    <property type="project" value="UniProtKB-UniRule"/>
</dbReference>
<reference evidence="8" key="2">
    <citation type="journal article" date="2021" name="PeerJ">
        <title>Extensive microbial diversity within the chicken gut microbiome revealed by metagenomics and culture.</title>
        <authorList>
            <person name="Gilroy R."/>
            <person name="Ravi A."/>
            <person name="Getino M."/>
            <person name="Pursley I."/>
            <person name="Horton D.L."/>
            <person name="Alikhan N.F."/>
            <person name="Baker D."/>
            <person name="Gharbi K."/>
            <person name="Hall N."/>
            <person name="Watson M."/>
            <person name="Adriaenssens E.M."/>
            <person name="Foster-Nyarko E."/>
            <person name="Jarju S."/>
            <person name="Secka A."/>
            <person name="Antonio M."/>
            <person name="Oren A."/>
            <person name="Chaudhuri R.R."/>
            <person name="La Ragione R."/>
            <person name="Hildebrand F."/>
            <person name="Pallen M.J."/>
        </authorList>
    </citation>
    <scope>NUCLEOTIDE SEQUENCE</scope>
    <source>
        <strain evidence="8">CHK186-9395</strain>
    </source>
</reference>
<dbReference type="Pfam" id="PF08676">
    <property type="entry name" value="MutL_C"/>
    <property type="match status" value="1"/>
</dbReference>
<evidence type="ECO:0000256" key="4">
    <source>
        <dbReference type="HAMAP-Rule" id="MF_00149"/>
    </source>
</evidence>
<dbReference type="Gene3D" id="3.30.565.10">
    <property type="entry name" value="Histidine kinase-like ATPase, C-terminal domain"/>
    <property type="match status" value="1"/>
</dbReference>
<dbReference type="PANTHER" id="PTHR10073">
    <property type="entry name" value="DNA MISMATCH REPAIR PROTEIN MLH, PMS, MUTL"/>
    <property type="match status" value="1"/>
</dbReference>
<gene>
    <name evidence="4 8" type="primary">mutL</name>
    <name evidence="8" type="ORF">IAA62_00690</name>
</gene>
<dbReference type="Pfam" id="PF13589">
    <property type="entry name" value="HATPase_c_3"/>
    <property type="match status" value="1"/>
</dbReference>
<dbReference type="InterPro" id="IPR002099">
    <property type="entry name" value="MutL/Mlh/PMS"/>
</dbReference>
<dbReference type="Pfam" id="PF01119">
    <property type="entry name" value="DNA_mis_repair"/>
    <property type="match status" value="1"/>
</dbReference>
<dbReference type="Gene3D" id="3.30.1370.100">
    <property type="entry name" value="MutL, C-terminal domain, regulatory subdomain"/>
    <property type="match status" value="1"/>
</dbReference>
<dbReference type="GO" id="GO:0005524">
    <property type="term" value="F:ATP binding"/>
    <property type="evidence" value="ECO:0007669"/>
    <property type="project" value="InterPro"/>
</dbReference>
<comment type="caution">
    <text evidence="8">The sequence shown here is derived from an EMBL/GenBank/DDBJ whole genome shotgun (WGS) entry which is preliminary data.</text>
</comment>
<dbReference type="EMBL" id="DVOJ01000003">
    <property type="protein sequence ID" value="HIV01062.1"/>
    <property type="molecule type" value="Genomic_DNA"/>
</dbReference>
<keyword evidence="8" id="KW-0255">Endonuclease</keyword>
<evidence type="ECO:0000313" key="8">
    <source>
        <dbReference type="EMBL" id="HIV01062.1"/>
    </source>
</evidence>
<dbReference type="GO" id="GO:0004519">
    <property type="term" value="F:endonuclease activity"/>
    <property type="evidence" value="ECO:0007669"/>
    <property type="project" value="UniProtKB-KW"/>
</dbReference>
<dbReference type="FunFam" id="3.30.565.10:FF:000003">
    <property type="entry name" value="DNA mismatch repair endonuclease MutL"/>
    <property type="match status" value="1"/>
</dbReference>
<dbReference type="Gene3D" id="3.30.230.10">
    <property type="match status" value="1"/>
</dbReference>
<dbReference type="InterPro" id="IPR042121">
    <property type="entry name" value="MutL_C_regsub"/>
</dbReference>
<dbReference type="InterPro" id="IPR036890">
    <property type="entry name" value="HATPase_C_sf"/>
</dbReference>
<dbReference type="SUPFAM" id="SSF54211">
    <property type="entry name" value="Ribosomal protein S5 domain 2-like"/>
    <property type="match status" value="1"/>
</dbReference>
<dbReference type="Proteomes" id="UP000886861">
    <property type="component" value="Unassembled WGS sequence"/>
</dbReference>
<dbReference type="PROSITE" id="PS00058">
    <property type="entry name" value="DNA_MISMATCH_REPAIR_1"/>
    <property type="match status" value="1"/>
</dbReference>
<evidence type="ECO:0000256" key="5">
    <source>
        <dbReference type="SAM" id="MobiDB-lite"/>
    </source>
</evidence>
<dbReference type="InterPro" id="IPR014790">
    <property type="entry name" value="MutL_C"/>
</dbReference>
<dbReference type="GO" id="GO:0032300">
    <property type="term" value="C:mismatch repair complex"/>
    <property type="evidence" value="ECO:0007669"/>
    <property type="project" value="InterPro"/>
</dbReference>
<dbReference type="GO" id="GO:0016887">
    <property type="term" value="F:ATP hydrolysis activity"/>
    <property type="evidence" value="ECO:0007669"/>
    <property type="project" value="InterPro"/>
</dbReference>
<dbReference type="InterPro" id="IPR020568">
    <property type="entry name" value="Ribosomal_Su5_D2-typ_SF"/>
</dbReference>
<dbReference type="PANTHER" id="PTHR10073:SF12">
    <property type="entry name" value="DNA MISMATCH REPAIR PROTEIN MLH1"/>
    <property type="match status" value="1"/>
</dbReference>
<dbReference type="SMART" id="SM01340">
    <property type="entry name" value="DNA_mis_repair"/>
    <property type="match status" value="1"/>
</dbReference>